<dbReference type="HOGENOM" id="CLU_058387_2_0_9"/>
<reference evidence="1 2" key="1">
    <citation type="submission" date="2010-01" db="EMBL/GenBank/DDBJ databases">
        <authorList>
            <person name="Weinstock G."/>
            <person name="Sodergren E."/>
            <person name="Clifton S."/>
            <person name="Fulton L."/>
            <person name="Fulton B."/>
            <person name="Courtney L."/>
            <person name="Fronick C."/>
            <person name="Harrison M."/>
            <person name="Strong C."/>
            <person name="Farmer C."/>
            <person name="Delahaunty K."/>
            <person name="Markovic C."/>
            <person name="Hall O."/>
            <person name="Minx P."/>
            <person name="Tomlinson C."/>
            <person name="Mitreva M."/>
            <person name="Nelson J."/>
            <person name="Hou S."/>
            <person name="Wollam A."/>
            <person name="Pepin K.H."/>
            <person name="Johnson M."/>
            <person name="Bhonagiri V."/>
            <person name="Nash W.E."/>
            <person name="Warren W."/>
            <person name="Chinwalla A."/>
            <person name="Mardis E.R."/>
            <person name="Wilson R.K."/>
        </authorList>
    </citation>
    <scope>NUCLEOTIDE SEQUENCE [LARGE SCALE GENOMIC DNA]</scope>
    <source>
        <strain evidence="1 2">DSM 13479</strain>
    </source>
</reference>
<dbReference type="AlphaFoldDB" id="D3AJG5"/>
<dbReference type="RefSeq" id="WP_006774223.1">
    <property type="nucleotide sequence ID" value="NZ_GG667677.1"/>
</dbReference>
<dbReference type="Proteomes" id="UP000004968">
    <property type="component" value="Unassembled WGS sequence"/>
</dbReference>
<dbReference type="GeneID" id="93148200"/>
<organism evidence="1 2">
    <name type="scientific">Hungatella hathewayi DSM 13479</name>
    <dbReference type="NCBI Taxonomy" id="566550"/>
    <lineage>
        <taxon>Bacteria</taxon>
        <taxon>Bacillati</taxon>
        <taxon>Bacillota</taxon>
        <taxon>Clostridia</taxon>
        <taxon>Lachnospirales</taxon>
        <taxon>Lachnospiraceae</taxon>
        <taxon>Hungatella</taxon>
    </lineage>
</organism>
<name>D3AJG5_9FIRM</name>
<proteinExistence type="predicted"/>
<dbReference type="EMBL" id="ACIO01000313">
    <property type="protein sequence ID" value="EFC98038.1"/>
    <property type="molecule type" value="Genomic_DNA"/>
</dbReference>
<evidence type="ECO:0008006" key="3">
    <source>
        <dbReference type="Google" id="ProtNLM"/>
    </source>
</evidence>
<comment type="caution">
    <text evidence="1">The sequence shown here is derived from an EMBL/GenBank/DDBJ whole genome shotgun (WGS) entry which is preliminary data.</text>
</comment>
<sequence>MEHKPLQWHPAFQAVLQIELEAEKEYLQFHEEFNLTKKPLQIDTLIIKESGRKIEKSFGRIFSRYNIVEYKNPEVSFGIHDFFKVNGYACLYQAAAEREVKILPSEITITLVVNKYPDKLIKFLRETYGSEITEEFPGIYYISKLLFKVQLLIIHQLSPEETIWLSRLRSDLEIQKDIEPLAKAYKGKEQDPVYEAPWI</sequence>
<evidence type="ECO:0000313" key="1">
    <source>
        <dbReference type="EMBL" id="EFC98038.1"/>
    </source>
</evidence>
<accession>D3AJG5</accession>
<protein>
    <recommendedName>
        <fullName evidence="3">3-isopropylmalate dehydrogenase</fullName>
    </recommendedName>
</protein>
<gene>
    <name evidence="1" type="ORF">CLOSTHATH_03756</name>
</gene>
<evidence type="ECO:0000313" key="2">
    <source>
        <dbReference type="Proteomes" id="UP000004968"/>
    </source>
</evidence>